<evidence type="ECO:0000313" key="4">
    <source>
        <dbReference type="Proteomes" id="UP000694044"/>
    </source>
</evidence>
<feature type="compositionally biased region" description="Acidic residues" evidence="1">
    <location>
        <begin position="51"/>
        <end position="65"/>
    </location>
</feature>
<feature type="compositionally biased region" description="Pro residues" evidence="1">
    <location>
        <begin position="32"/>
        <end position="44"/>
    </location>
</feature>
<feature type="compositionally biased region" description="Low complexity" evidence="1">
    <location>
        <begin position="586"/>
        <end position="597"/>
    </location>
</feature>
<evidence type="ECO:0000259" key="2">
    <source>
        <dbReference type="SMART" id="SM00343"/>
    </source>
</evidence>
<evidence type="ECO:0000313" key="3">
    <source>
        <dbReference type="EMBL" id="KAG7387861.1"/>
    </source>
</evidence>
<feature type="region of interest" description="Disordered" evidence="1">
    <location>
        <begin position="1"/>
        <end position="105"/>
    </location>
</feature>
<accession>A0A8T1W3G7</accession>
<protein>
    <submittedName>
        <fullName evidence="3">Transducin (Beta)-like 1 X-linked receptor 1</fullName>
    </submittedName>
</protein>
<dbReference type="OrthoDB" id="127926at2759"/>
<feature type="compositionally biased region" description="Basic and acidic residues" evidence="1">
    <location>
        <begin position="565"/>
        <end position="575"/>
    </location>
</feature>
<feature type="compositionally biased region" description="Basic and acidic residues" evidence="1">
    <location>
        <begin position="83"/>
        <end position="100"/>
    </location>
</feature>
<feature type="compositionally biased region" description="Polar residues" evidence="1">
    <location>
        <begin position="407"/>
        <end position="420"/>
    </location>
</feature>
<sequence length="747" mass="81590">MISFDTFSGPRARVREAELDSEGLLGLAEQPTPMPQLFPPPPDAPEASGDSSDEFYESQEDDSDSCDLFHEHGDADDVTAGPRDQEQDAKQEKEREREQEQASGGRIRQLVQLLTLQSHNVGDARSALVGKLLGAVKVHELLLTRATEEQIASAANDAIADEILASVDQEERRRSEVALKEQQLAPVAAPASTSTLFGPVQQLSPFRVLELVDVLDSTTGGMVKRVLTKVRQRAPLNGRMVRDNEMERDVEFCRFCSAYGDHTAAQHRCRLCGVAGHHRSRSCPNRGAARASAADSNSSSPAGCAVRPAASVEDQKFCTLCNAWGMHATERHRCRTCGAHGAHRSQRCPAASSASLVPWIGSPAGLRKGRQYCSHCNAWRPHASDEHRCRVCGMVGDHGSKKCPQRPNESSLGSSRSTYAHNADDTSPDMSPGKATAFCSFCRRKAAHATNEHLCRVCRAVGLHQSDGCPQRSSSSTVLSYSVDAASKVRDRVLETIPQVLPPPAATLVWRSLDKVGDADLILRKTLQRIGVWGGGSQTPITTPYAPPSVSSSGAEASSDGAVGLDRDAVRRYPPELESPPRGVTSASSPSSNSSAPLVLNEGQSSGVYVLSYAEGHSVVPARILKYMRLLMHHEISTNAFSVVVRFDPRPSHWELMKPGMVSPRSLPSSPTLSQQLQKRMAHYTLQTLLGARDKLRELEESSRRKLHQRLRQHEQIQAQFRAQNKQSQCQKENEEKRKQVVVSVDA</sequence>
<feature type="compositionally biased region" description="Polar residues" evidence="1">
    <location>
        <begin position="719"/>
        <end position="731"/>
    </location>
</feature>
<feature type="compositionally biased region" description="Low complexity" evidence="1">
    <location>
        <begin position="549"/>
        <end position="564"/>
    </location>
</feature>
<dbReference type="EMBL" id="JAGDFM010000071">
    <property type="protein sequence ID" value="KAG7387861.1"/>
    <property type="molecule type" value="Genomic_DNA"/>
</dbReference>
<dbReference type="Proteomes" id="UP000694044">
    <property type="component" value="Unassembled WGS sequence"/>
</dbReference>
<proteinExistence type="predicted"/>
<keyword evidence="3" id="KW-0675">Receptor</keyword>
<keyword evidence="4" id="KW-1185">Reference proteome</keyword>
<feature type="region of interest" description="Disordered" evidence="1">
    <location>
        <begin position="280"/>
        <end position="305"/>
    </location>
</feature>
<dbReference type="GO" id="GO:0003676">
    <property type="term" value="F:nucleic acid binding"/>
    <property type="evidence" value="ECO:0007669"/>
    <property type="project" value="InterPro"/>
</dbReference>
<gene>
    <name evidence="3" type="primary">TBL1XR1</name>
    <name evidence="3" type="ORF">PHYPSEUDO_013632</name>
</gene>
<feature type="region of interest" description="Disordered" evidence="1">
    <location>
        <begin position="541"/>
        <end position="599"/>
    </location>
</feature>
<evidence type="ECO:0000256" key="1">
    <source>
        <dbReference type="SAM" id="MobiDB-lite"/>
    </source>
</evidence>
<feature type="domain" description="CCHC-type" evidence="2">
    <location>
        <begin position="454"/>
        <end position="471"/>
    </location>
</feature>
<dbReference type="AlphaFoldDB" id="A0A8T1W3G7"/>
<organism evidence="3 4">
    <name type="scientific">Phytophthora pseudosyringae</name>
    <dbReference type="NCBI Taxonomy" id="221518"/>
    <lineage>
        <taxon>Eukaryota</taxon>
        <taxon>Sar</taxon>
        <taxon>Stramenopiles</taxon>
        <taxon>Oomycota</taxon>
        <taxon>Peronosporomycetes</taxon>
        <taxon>Peronosporales</taxon>
        <taxon>Peronosporaceae</taxon>
        <taxon>Phytophthora</taxon>
    </lineage>
</organism>
<name>A0A8T1W3G7_9STRA</name>
<feature type="domain" description="CCHC-type" evidence="2">
    <location>
        <begin position="333"/>
        <end position="350"/>
    </location>
</feature>
<feature type="domain" description="CCHC-type" evidence="2">
    <location>
        <begin position="388"/>
        <end position="405"/>
    </location>
</feature>
<reference evidence="3" key="1">
    <citation type="submission" date="2021-02" db="EMBL/GenBank/DDBJ databases">
        <authorList>
            <person name="Palmer J.M."/>
        </authorList>
    </citation>
    <scope>NUCLEOTIDE SEQUENCE</scope>
    <source>
        <strain evidence="3">SCRP734</strain>
    </source>
</reference>
<comment type="caution">
    <text evidence="3">The sequence shown here is derived from an EMBL/GenBank/DDBJ whole genome shotgun (WGS) entry which is preliminary data.</text>
</comment>
<feature type="region of interest" description="Disordered" evidence="1">
    <location>
        <begin position="719"/>
        <end position="747"/>
    </location>
</feature>
<dbReference type="InterPro" id="IPR001878">
    <property type="entry name" value="Znf_CCHC"/>
</dbReference>
<dbReference type="SMART" id="SM00343">
    <property type="entry name" value="ZnF_C2HC"/>
    <property type="match status" value="4"/>
</dbReference>
<feature type="compositionally biased region" description="Low complexity" evidence="1">
    <location>
        <begin position="284"/>
        <end position="303"/>
    </location>
</feature>
<feature type="region of interest" description="Disordered" evidence="1">
    <location>
        <begin position="397"/>
        <end position="431"/>
    </location>
</feature>
<dbReference type="GO" id="GO:0008270">
    <property type="term" value="F:zinc ion binding"/>
    <property type="evidence" value="ECO:0007669"/>
    <property type="project" value="InterPro"/>
</dbReference>
<feature type="domain" description="CCHC-type" evidence="2">
    <location>
        <begin position="268"/>
        <end position="285"/>
    </location>
</feature>